<evidence type="ECO:0000313" key="10">
    <source>
        <dbReference type="Proteomes" id="UP000583929"/>
    </source>
</evidence>
<evidence type="ECO:0000256" key="6">
    <source>
        <dbReference type="ARBA" id="ARBA00023170"/>
    </source>
</evidence>
<keyword evidence="6" id="KW-0675">Receptor</keyword>
<dbReference type="PANTHER" id="PTHR48061">
    <property type="entry name" value="LEUCINE-RICH REPEAT RECEPTOR PROTEIN KINASE EMS1-LIKE-RELATED"/>
    <property type="match status" value="1"/>
</dbReference>
<dbReference type="Proteomes" id="UP000583929">
    <property type="component" value="Unassembled WGS sequence"/>
</dbReference>
<sequence>MLSAEPRHQSTSSSQPIPAPTTILPSVLSASNQDDDSDSGIELDWKFILAGLVSGLVIGVSIGEMLIPRTRLACLFVVLAENLAEGIERYQLLLIWDGVDCDDLTGHVIGLNLERSCLYGSVHSNNTLFHLVYLQKLNLNYNNFNFSPIPTAMGIFSELKFV</sequence>
<dbReference type="InterPro" id="IPR046956">
    <property type="entry name" value="RLP23-like"/>
</dbReference>
<keyword evidence="5" id="KW-0472">Membrane</keyword>
<keyword evidence="10" id="KW-1185">Reference proteome</keyword>
<keyword evidence="3" id="KW-0732">Signal</keyword>
<feature type="region of interest" description="Disordered" evidence="8">
    <location>
        <begin position="1"/>
        <end position="20"/>
    </location>
</feature>
<comment type="caution">
    <text evidence="9">The sequence shown here is derived from an EMBL/GenBank/DDBJ whole genome shotgun (WGS) entry which is preliminary data.</text>
</comment>
<accession>A0A7J6E2S0</accession>
<evidence type="ECO:0000313" key="9">
    <source>
        <dbReference type="EMBL" id="KAF4352723.1"/>
    </source>
</evidence>
<proteinExistence type="predicted"/>
<evidence type="ECO:0000256" key="3">
    <source>
        <dbReference type="ARBA" id="ARBA00022729"/>
    </source>
</evidence>
<comment type="subcellular location">
    <subcellularLocation>
        <location evidence="1">Membrane</location>
        <topology evidence="1">Single-pass type I membrane protein</topology>
    </subcellularLocation>
</comment>
<organism evidence="9 10">
    <name type="scientific">Cannabis sativa</name>
    <name type="common">Hemp</name>
    <name type="synonym">Marijuana</name>
    <dbReference type="NCBI Taxonomy" id="3483"/>
    <lineage>
        <taxon>Eukaryota</taxon>
        <taxon>Viridiplantae</taxon>
        <taxon>Streptophyta</taxon>
        <taxon>Embryophyta</taxon>
        <taxon>Tracheophyta</taxon>
        <taxon>Spermatophyta</taxon>
        <taxon>Magnoliopsida</taxon>
        <taxon>eudicotyledons</taxon>
        <taxon>Gunneridae</taxon>
        <taxon>Pentapetalae</taxon>
        <taxon>rosids</taxon>
        <taxon>fabids</taxon>
        <taxon>Rosales</taxon>
        <taxon>Cannabaceae</taxon>
        <taxon>Cannabis</taxon>
    </lineage>
</organism>
<dbReference type="InterPro" id="IPR032675">
    <property type="entry name" value="LRR_dom_sf"/>
</dbReference>
<dbReference type="PANTHER" id="PTHR48061:SF12">
    <property type="entry name" value="DISEASE RESISTANCE LIKE PROTEIN"/>
    <property type="match status" value="1"/>
</dbReference>
<dbReference type="SUPFAM" id="SSF52058">
    <property type="entry name" value="L domain-like"/>
    <property type="match status" value="1"/>
</dbReference>
<dbReference type="Gene3D" id="3.80.10.10">
    <property type="entry name" value="Ribonuclease Inhibitor"/>
    <property type="match status" value="1"/>
</dbReference>
<protein>
    <submittedName>
        <fullName evidence="9">Uncharacterized protein</fullName>
    </submittedName>
</protein>
<dbReference type="GO" id="GO:0016020">
    <property type="term" value="C:membrane"/>
    <property type="evidence" value="ECO:0007669"/>
    <property type="project" value="UniProtKB-SubCell"/>
</dbReference>
<gene>
    <name evidence="9" type="ORF">G4B88_009797</name>
</gene>
<evidence type="ECO:0000256" key="7">
    <source>
        <dbReference type="ARBA" id="ARBA00023180"/>
    </source>
</evidence>
<keyword evidence="7" id="KW-0325">Glycoprotein</keyword>
<keyword evidence="4" id="KW-1133">Transmembrane helix</keyword>
<evidence type="ECO:0000256" key="5">
    <source>
        <dbReference type="ARBA" id="ARBA00023136"/>
    </source>
</evidence>
<evidence type="ECO:0000256" key="8">
    <source>
        <dbReference type="SAM" id="MobiDB-lite"/>
    </source>
</evidence>
<reference evidence="9 10" key="1">
    <citation type="journal article" date="2020" name="bioRxiv">
        <title>Sequence and annotation of 42 cannabis genomes reveals extensive copy number variation in cannabinoid synthesis and pathogen resistance genes.</title>
        <authorList>
            <person name="Mckernan K.J."/>
            <person name="Helbert Y."/>
            <person name="Kane L.T."/>
            <person name="Ebling H."/>
            <person name="Zhang L."/>
            <person name="Liu B."/>
            <person name="Eaton Z."/>
            <person name="Mclaughlin S."/>
            <person name="Kingan S."/>
            <person name="Baybayan P."/>
            <person name="Concepcion G."/>
            <person name="Jordan M."/>
            <person name="Riva A."/>
            <person name="Barbazuk W."/>
            <person name="Harkins T."/>
        </authorList>
    </citation>
    <scope>NUCLEOTIDE SEQUENCE [LARGE SCALE GENOMIC DNA]</scope>
    <source>
        <strain evidence="10">cv. Jamaican Lion 4</strain>
        <tissue evidence="9">Leaf</tissue>
    </source>
</reference>
<name>A0A7J6E2S0_CANSA</name>
<evidence type="ECO:0000256" key="2">
    <source>
        <dbReference type="ARBA" id="ARBA00022692"/>
    </source>
</evidence>
<keyword evidence="2" id="KW-0812">Transmembrane</keyword>
<dbReference type="EMBL" id="JAATIQ010000522">
    <property type="protein sequence ID" value="KAF4352723.1"/>
    <property type="molecule type" value="Genomic_DNA"/>
</dbReference>
<dbReference type="AlphaFoldDB" id="A0A7J6E2S0"/>
<evidence type="ECO:0000256" key="1">
    <source>
        <dbReference type="ARBA" id="ARBA00004479"/>
    </source>
</evidence>
<evidence type="ECO:0000256" key="4">
    <source>
        <dbReference type="ARBA" id="ARBA00022989"/>
    </source>
</evidence>